<dbReference type="Pfam" id="PF00067">
    <property type="entry name" value="p450"/>
    <property type="match status" value="1"/>
</dbReference>
<dbReference type="OrthoDB" id="2311113at2759"/>
<organism evidence="1 2">
    <name type="scientific">Funneliformis geosporum</name>
    <dbReference type="NCBI Taxonomy" id="1117311"/>
    <lineage>
        <taxon>Eukaryota</taxon>
        <taxon>Fungi</taxon>
        <taxon>Fungi incertae sedis</taxon>
        <taxon>Mucoromycota</taxon>
        <taxon>Glomeromycotina</taxon>
        <taxon>Glomeromycetes</taxon>
        <taxon>Glomerales</taxon>
        <taxon>Glomeraceae</taxon>
        <taxon>Funneliformis</taxon>
    </lineage>
</organism>
<feature type="non-terminal residue" evidence="1">
    <location>
        <position position="226"/>
    </location>
</feature>
<comment type="caution">
    <text evidence="1">The sequence shown here is derived from an EMBL/GenBank/DDBJ whole genome shotgun (WGS) entry which is preliminary data.</text>
</comment>
<dbReference type="GO" id="GO:0005506">
    <property type="term" value="F:iron ion binding"/>
    <property type="evidence" value="ECO:0007669"/>
    <property type="project" value="InterPro"/>
</dbReference>
<dbReference type="GO" id="GO:0004497">
    <property type="term" value="F:monooxygenase activity"/>
    <property type="evidence" value="ECO:0007669"/>
    <property type="project" value="InterPro"/>
</dbReference>
<protein>
    <submittedName>
        <fullName evidence="1">16994_t:CDS:1</fullName>
    </submittedName>
</protein>
<dbReference type="GO" id="GO:0016705">
    <property type="term" value="F:oxidoreductase activity, acting on paired donors, with incorporation or reduction of molecular oxygen"/>
    <property type="evidence" value="ECO:0007669"/>
    <property type="project" value="InterPro"/>
</dbReference>
<dbReference type="AlphaFoldDB" id="A0A9W4T781"/>
<accession>A0A9W4T781</accession>
<gene>
    <name evidence="1" type="ORF">FWILDA_LOCUS16769</name>
</gene>
<proteinExistence type="predicted"/>
<evidence type="ECO:0000313" key="2">
    <source>
        <dbReference type="Proteomes" id="UP001153678"/>
    </source>
</evidence>
<dbReference type="EMBL" id="CAMKVN010011494">
    <property type="protein sequence ID" value="CAI2194824.1"/>
    <property type="molecule type" value="Genomic_DNA"/>
</dbReference>
<dbReference type="GO" id="GO:0020037">
    <property type="term" value="F:heme binding"/>
    <property type="evidence" value="ECO:0007669"/>
    <property type="project" value="InterPro"/>
</dbReference>
<dbReference type="InterPro" id="IPR001128">
    <property type="entry name" value="Cyt_P450"/>
</dbReference>
<sequence>NLSEFLEKLFSTSTKSNFTLQNPHNEGMDELGFGKSGMVMNSELISWKRNRMLSVLLLMNASYLKNQVNLTQKLCWLDTKVHLLSQYCENLLIHYNPFTTLCQKVMIQSKRTNIQVYINQVMRFLDKIIHFSKSVFDNEKQDDITQNSSKVNYNDVTDDVIRSNLIEVFISEIDTAESSLSFIMYYLCKYPYVKKRLFDEIDVIFSSNTLRDITFKDIENSNTLKP</sequence>
<dbReference type="SUPFAM" id="SSF48264">
    <property type="entry name" value="Cytochrome P450"/>
    <property type="match status" value="1"/>
</dbReference>
<dbReference type="Gene3D" id="1.10.630.10">
    <property type="entry name" value="Cytochrome P450"/>
    <property type="match status" value="1"/>
</dbReference>
<name>A0A9W4T781_9GLOM</name>
<dbReference type="InterPro" id="IPR036396">
    <property type="entry name" value="Cyt_P450_sf"/>
</dbReference>
<dbReference type="Proteomes" id="UP001153678">
    <property type="component" value="Unassembled WGS sequence"/>
</dbReference>
<keyword evidence="2" id="KW-1185">Reference proteome</keyword>
<reference evidence="1" key="1">
    <citation type="submission" date="2022-08" db="EMBL/GenBank/DDBJ databases">
        <authorList>
            <person name="Kallberg Y."/>
            <person name="Tangrot J."/>
            <person name="Rosling A."/>
        </authorList>
    </citation>
    <scope>NUCLEOTIDE SEQUENCE</scope>
    <source>
        <strain evidence="1">Wild A</strain>
    </source>
</reference>
<evidence type="ECO:0000313" key="1">
    <source>
        <dbReference type="EMBL" id="CAI2194824.1"/>
    </source>
</evidence>